<evidence type="ECO:0000256" key="11">
    <source>
        <dbReference type="ARBA" id="ARBA00022842"/>
    </source>
</evidence>
<feature type="transmembrane region" description="Helical" evidence="16">
    <location>
        <begin position="70"/>
        <end position="89"/>
    </location>
</feature>
<comment type="cofactor">
    <cofactor evidence="2">
        <name>Mg(2+)</name>
        <dbReference type="ChEBI" id="CHEBI:18420"/>
    </cofactor>
</comment>
<comment type="catalytic activity">
    <reaction evidence="15">
        <text>a di-trans,poly-cis-dolichyl diphosphooligosaccharide + L-asparaginyl-[protein] = N(4)-(oligosaccharide-(1-&gt;4)-N-acetyl-beta-D-glucosaminyl-(1-&gt;4)-N-acetyl-beta-D-glucosaminyl)-L-asparaginyl-[protein] + a di-trans,poly-cis-dolichyl diphosphate + H(+)</text>
        <dbReference type="Rhea" id="RHEA:22980"/>
        <dbReference type="Rhea" id="RHEA-COMP:12804"/>
        <dbReference type="Rhea" id="RHEA-COMP:12805"/>
        <dbReference type="Rhea" id="RHEA-COMP:19506"/>
        <dbReference type="Rhea" id="RHEA-COMP:19509"/>
        <dbReference type="ChEBI" id="CHEBI:15378"/>
        <dbReference type="ChEBI" id="CHEBI:50347"/>
        <dbReference type="ChEBI" id="CHEBI:57497"/>
        <dbReference type="ChEBI" id="CHEBI:57570"/>
        <dbReference type="ChEBI" id="CHEBI:132529"/>
        <dbReference type="EC" id="2.4.99.18"/>
    </reaction>
</comment>
<dbReference type="AlphaFoldDB" id="F0W981"/>
<keyword evidence="9 16" id="KW-0812">Transmembrane</keyword>
<evidence type="ECO:0000256" key="4">
    <source>
        <dbReference type="ARBA" id="ARBA00004922"/>
    </source>
</evidence>
<protein>
    <recommendedName>
        <fullName evidence="6">dolichyl-diphosphooligosaccharide--protein glycotransferase</fullName>
        <ecNumber evidence="6">2.4.99.18</ecNumber>
    </recommendedName>
</protein>
<evidence type="ECO:0000256" key="13">
    <source>
        <dbReference type="ARBA" id="ARBA00023136"/>
    </source>
</evidence>
<evidence type="ECO:0000256" key="15">
    <source>
        <dbReference type="ARBA" id="ARBA00048829"/>
    </source>
</evidence>
<evidence type="ECO:0000259" key="17">
    <source>
        <dbReference type="Pfam" id="PF02516"/>
    </source>
</evidence>
<dbReference type="PANTHER" id="PTHR13872">
    <property type="entry name" value="DOLICHYL-DIPHOSPHOOLIGOSACCHARIDE--PROTEIN GLYCOSYLTRANSFERASE SUBUNIT"/>
    <property type="match status" value="1"/>
</dbReference>
<name>F0W981_9STRA</name>
<feature type="transmembrane region" description="Helical" evidence="16">
    <location>
        <begin position="387"/>
        <end position="418"/>
    </location>
</feature>
<evidence type="ECO:0000313" key="19">
    <source>
        <dbReference type="EMBL" id="CCA17694.1"/>
    </source>
</evidence>
<comment type="pathway">
    <text evidence="4">Protein modification; protein glycosylation.</text>
</comment>
<evidence type="ECO:0000256" key="10">
    <source>
        <dbReference type="ARBA" id="ARBA00022723"/>
    </source>
</evidence>
<dbReference type="GO" id="GO:0012505">
    <property type="term" value="C:endomembrane system"/>
    <property type="evidence" value="ECO:0007669"/>
    <property type="project" value="UniProtKB-SubCell"/>
</dbReference>
<evidence type="ECO:0000256" key="9">
    <source>
        <dbReference type="ARBA" id="ARBA00022692"/>
    </source>
</evidence>
<dbReference type="UniPathway" id="UPA00378"/>
<feature type="transmembrane region" description="Helical" evidence="16">
    <location>
        <begin position="6"/>
        <end position="30"/>
    </location>
</feature>
<evidence type="ECO:0000256" key="8">
    <source>
        <dbReference type="ARBA" id="ARBA00022679"/>
    </source>
</evidence>
<dbReference type="GO" id="GO:0016020">
    <property type="term" value="C:membrane"/>
    <property type="evidence" value="ECO:0007669"/>
    <property type="project" value="InterPro"/>
</dbReference>
<feature type="transmembrane region" description="Helical" evidence="16">
    <location>
        <begin position="498"/>
        <end position="516"/>
    </location>
</feature>
<dbReference type="EC" id="2.4.99.18" evidence="6"/>
<dbReference type="GO" id="GO:0046872">
    <property type="term" value="F:metal ion binding"/>
    <property type="evidence" value="ECO:0007669"/>
    <property type="project" value="UniProtKB-KW"/>
</dbReference>
<evidence type="ECO:0000256" key="1">
    <source>
        <dbReference type="ARBA" id="ARBA00001936"/>
    </source>
</evidence>
<feature type="transmembrane region" description="Helical" evidence="16">
    <location>
        <begin position="356"/>
        <end position="375"/>
    </location>
</feature>
<dbReference type="Pfam" id="PF02516">
    <property type="entry name" value="STT3"/>
    <property type="match status" value="1"/>
</dbReference>
<dbReference type="Pfam" id="PF21436">
    <property type="entry name" value="STT3-PglB_core"/>
    <property type="match status" value="1"/>
</dbReference>
<sequence>MGVPLVLLLSLIYVISIAIRVFPVVLWGSVIHEFDPHFNFRATKFLVNFGFADFFNWYDDRVWYPLGRSVGTTIYPGLMISASLVYWFLDTVHLQVALRHICVFLAPVLAGFTSIFVFFLTLQVCKCHKTALLGAILTAICPAYISRSTAGSYDNEAIAIPILVLTFLCWIRAIEYKSMFWAASTALSYFGMAISWGGYVFIINLIPLHAGFTIAQSYWQCSKAGYKTSQFETIYAVYGTFYVLATLLVMQVPFIGFTGIFRGEMIASHGVFILLQMCLISNRMKNSLRLATWTMLRPGMIGLGIVLSVGIIVALLMGKLSCTGRILTLLNPTYAQKYLPIIASVGEHQPTPWSSFYASFGPVLFFVPYGLYVCFDKLGSGHVFMILYATLSLYFSGIMIRLLLVLAPAACFLSALGISDFMSRISIMIHASLTPQNTKPNDKEQKHRDLTPPTLLNHSIAPQAAIENQSFWSELMSNWSKILAFDQKEERNFSLKGSSALTLVVIAMALLLIMQVRHSTSMSRKIYSSTSLIIEQRNRTTGANVIYDDFREAFQWLRHNTPEDAKVLSWWDYGYQLSQLANRTVIVDNNTWNNTHIATVGRILMSSEEEALPILESLGVDYILIMFGGFCGMHGDDLDKLPWIVRIAEGAYPDHVIEKEFQSAQTNQFELCENATSAMTRSLFYKMSYHEFHGTFSNVEIESAKNGFDWNRQKQLVNATELTYFTQMFTSTAWVVRIYRVDHQSDLV</sequence>
<evidence type="ECO:0000256" key="2">
    <source>
        <dbReference type="ARBA" id="ARBA00001946"/>
    </source>
</evidence>
<evidence type="ECO:0000313" key="20">
    <source>
        <dbReference type="EMBL" id="CCA18340.1"/>
    </source>
</evidence>
<dbReference type="HOGENOM" id="CLU_009279_1_0_1"/>
<proteinExistence type="inferred from homology"/>
<feature type="transmembrane region" description="Helical" evidence="16">
    <location>
        <begin position="260"/>
        <end position="280"/>
    </location>
</feature>
<keyword evidence="7" id="KW-0328">Glycosyltransferase</keyword>
<reference evidence="19" key="2">
    <citation type="submission" date="2011-02" db="EMBL/GenBank/DDBJ databases">
        <authorList>
            <person name="MacLean D."/>
        </authorList>
    </citation>
    <scope>NUCLEOTIDE SEQUENCE</scope>
</reference>
<keyword evidence="14" id="KW-0464">Manganese</keyword>
<comment type="similarity">
    <text evidence="5">Belongs to the STT3 family.</text>
</comment>
<evidence type="ECO:0000259" key="18">
    <source>
        <dbReference type="Pfam" id="PF21436"/>
    </source>
</evidence>
<keyword evidence="8 19" id="KW-0808">Transferase</keyword>
<comment type="cofactor">
    <cofactor evidence="1">
        <name>Mn(2+)</name>
        <dbReference type="ChEBI" id="CHEBI:29035"/>
    </cofactor>
</comment>
<organism evidence="19">
    <name type="scientific">Albugo laibachii Nc14</name>
    <dbReference type="NCBI Taxonomy" id="890382"/>
    <lineage>
        <taxon>Eukaryota</taxon>
        <taxon>Sar</taxon>
        <taxon>Stramenopiles</taxon>
        <taxon>Oomycota</taxon>
        <taxon>Peronosporomycetes</taxon>
        <taxon>Albuginales</taxon>
        <taxon>Albuginaceae</taxon>
        <taxon>Albugo</taxon>
    </lineage>
</organism>
<dbReference type="Gene3D" id="3.40.50.12610">
    <property type="match status" value="1"/>
</dbReference>
<evidence type="ECO:0000256" key="6">
    <source>
        <dbReference type="ARBA" id="ARBA00012605"/>
    </source>
</evidence>
<feature type="transmembrane region" description="Helical" evidence="16">
    <location>
        <begin position="186"/>
        <end position="212"/>
    </location>
</feature>
<keyword evidence="11" id="KW-0460">Magnesium</keyword>
<evidence type="ECO:0000256" key="3">
    <source>
        <dbReference type="ARBA" id="ARBA00004127"/>
    </source>
</evidence>
<dbReference type="InterPro" id="IPR048307">
    <property type="entry name" value="STT3_N"/>
</dbReference>
<feature type="transmembrane region" description="Helical" evidence="16">
    <location>
        <begin position="233"/>
        <end position="254"/>
    </location>
</feature>
<evidence type="ECO:0000256" key="14">
    <source>
        <dbReference type="ARBA" id="ARBA00023211"/>
    </source>
</evidence>
<feature type="transmembrane region" description="Helical" evidence="16">
    <location>
        <begin position="128"/>
        <end position="145"/>
    </location>
</feature>
<dbReference type="InterPro" id="IPR048999">
    <property type="entry name" value="STT3-PglB_core"/>
</dbReference>
<evidence type="ECO:0000256" key="5">
    <source>
        <dbReference type="ARBA" id="ARBA00010810"/>
    </source>
</evidence>
<dbReference type="EMBL" id="FR824084">
    <property type="protein sequence ID" value="CCA17694.1"/>
    <property type="molecule type" value="Genomic_DNA"/>
</dbReference>
<evidence type="ECO:0000256" key="16">
    <source>
        <dbReference type="SAM" id="Phobius"/>
    </source>
</evidence>
<feature type="transmembrane region" description="Helical" evidence="16">
    <location>
        <begin position="301"/>
        <end position="320"/>
    </location>
</feature>
<accession>F0W981</accession>
<keyword evidence="10" id="KW-0479">Metal-binding</keyword>
<dbReference type="EMBL" id="FR824094">
    <property type="protein sequence ID" value="CCA18340.1"/>
    <property type="molecule type" value="Genomic_DNA"/>
</dbReference>
<comment type="subcellular location">
    <subcellularLocation>
        <location evidence="3">Endomembrane system</location>
        <topology evidence="3">Multi-pass membrane protein</topology>
    </subcellularLocation>
</comment>
<feature type="domain" description="STT3/PglB/AglB core" evidence="18">
    <location>
        <begin position="566"/>
        <end position="622"/>
    </location>
</feature>
<reference evidence="19" key="1">
    <citation type="journal article" date="2011" name="PLoS Biol.">
        <title>Gene gain and loss during evolution of obligate parasitism in the white rust pathogen of Arabidopsis thaliana.</title>
        <authorList>
            <person name="Kemen E."/>
            <person name="Gardiner A."/>
            <person name="Schultz-Larsen T."/>
            <person name="Kemen A.C."/>
            <person name="Balmuth A.L."/>
            <person name="Robert-Seilaniantz A."/>
            <person name="Bailey K."/>
            <person name="Holub E."/>
            <person name="Studholme D.J."/>
            <person name="Maclean D."/>
            <person name="Jones J.D."/>
        </authorList>
    </citation>
    <scope>NUCLEOTIDE SEQUENCE</scope>
</reference>
<keyword evidence="12 16" id="KW-1133">Transmembrane helix</keyword>
<keyword evidence="13 16" id="KW-0472">Membrane</keyword>
<feature type="transmembrane region" description="Helical" evidence="16">
    <location>
        <begin position="101"/>
        <end position="122"/>
    </location>
</feature>
<evidence type="ECO:0000256" key="12">
    <source>
        <dbReference type="ARBA" id="ARBA00022989"/>
    </source>
</evidence>
<feature type="transmembrane region" description="Helical" evidence="16">
    <location>
        <begin position="157"/>
        <end position="174"/>
    </location>
</feature>
<dbReference type="PANTHER" id="PTHR13872:SF1">
    <property type="entry name" value="DOLICHYL-DIPHOSPHOOLIGOSACCHARIDE--PROTEIN GLYCOSYLTRANSFERASE SUBUNIT STT3B"/>
    <property type="match status" value="1"/>
</dbReference>
<dbReference type="GO" id="GO:0004579">
    <property type="term" value="F:dolichyl-diphosphooligosaccharide-protein glycotransferase activity"/>
    <property type="evidence" value="ECO:0007669"/>
    <property type="project" value="UniProtKB-EC"/>
</dbReference>
<dbReference type="InterPro" id="IPR003674">
    <property type="entry name" value="Oligo_trans_STT3"/>
</dbReference>
<gene>
    <name evidence="19" type="primary">AlNc14C39G3348</name>
    <name evidence="20" type="synonym">AlNc14C49G3873</name>
    <name evidence="19" type="ORF">ALNC14_038370</name>
    <name evidence="20" type="ORF">ALNC14_044830</name>
</gene>
<feature type="domain" description="Oligosaccharyl transferase STT3 N-terminal" evidence="17">
    <location>
        <begin position="6"/>
        <end position="413"/>
    </location>
</feature>
<evidence type="ECO:0000256" key="7">
    <source>
        <dbReference type="ARBA" id="ARBA00022676"/>
    </source>
</evidence>